<dbReference type="EC" id="7.2.2.21" evidence="12"/>
<keyword evidence="8" id="KW-1278">Translocase</keyword>
<keyword evidence="3" id="KW-0813">Transport</keyword>
<evidence type="ECO:0000256" key="10">
    <source>
        <dbReference type="ARBA" id="ARBA00023065"/>
    </source>
</evidence>
<evidence type="ECO:0000256" key="5">
    <source>
        <dbReference type="ARBA" id="ARBA00022553"/>
    </source>
</evidence>
<dbReference type="Gene3D" id="3.40.1110.10">
    <property type="entry name" value="Calcium-transporting ATPase, cytoplasmic domain N"/>
    <property type="match status" value="1"/>
</dbReference>
<dbReference type="eggNOG" id="COG2217">
    <property type="taxonomic scope" value="Bacteria"/>
</dbReference>
<dbReference type="InterPro" id="IPR023299">
    <property type="entry name" value="ATPase_P-typ_cyto_dom_N"/>
</dbReference>
<dbReference type="SFLD" id="SFLDF00027">
    <property type="entry name" value="p-type_atpase"/>
    <property type="match status" value="1"/>
</dbReference>
<dbReference type="HOGENOM" id="CLU_001771_6_2_9"/>
<evidence type="ECO:0000256" key="7">
    <source>
        <dbReference type="ARBA" id="ARBA00022723"/>
    </source>
</evidence>
<comment type="catalytic activity">
    <reaction evidence="13">
        <text>Cd(2+)(in) + ATP + H2O = Cd(2+)(out) + ADP + phosphate + H(+)</text>
        <dbReference type="Rhea" id="RHEA:12132"/>
        <dbReference type="ChEBI" id="CHEBI:15377"/>
        <dbReference type="ChEBI" id="CHEBI:15378"/>
        <dbReference type="ChEBI" id="CHEBI:30616"/>
        <dbReference type="ChEBI" id="CHEBI:43474"/>
        <dbReference type="ChEBI" id="CHEBI:48775"/>
        <dbReference type="ChEBI" id="CHEBI:456216"/>
        <dbReference type="EC" id="7.2.2.21"/>
    </reaction>
</comment>
<keyword evidence="14" id="KW-0547">Nucleotide-binding</keyword>
<evidence type="ECO:0000256" key="14">
    <source>
        <dbReference type="RuleBase" id="RU362081"/>
    </source>
</evidence>
<dbReference type="InterPro" id="IPR059000">
    <property type="entry name" value="ATPase_P-type_domA"/>
</dbReference>
<dbReference type="FunFam" id="2.70.150.10:FF:000002">
    <property type="entry name" value="Copper-transporting ATPase 1, putative"/>
    <property type="match status" value="1"/>
</dbReference>
<dbReference type="PANTHER" id="PTHR48085">
    <property type="entry name" value="CADMIUM/ZINC-TRANSPORTING ATPASE HMA2-RELATED"/>
    <property type="match status" value="1"/>
</dbReference>
<dbReference type="NCBIfam" id="TIGR01494">
    <property type="entry name" value="ATPase_P-type"/>
    <property type="match status" value="1"/>
</dbReference>
<keyword evidence="4" id="KW-0104">Cadmium</keyword>
<keyword evidence="11 14" id="KW-0472">Membrane</keyword>
<dbReference type="InterPro" id="IPR044492">
    <property type="entry name" value="P_typ_ATPase_HD_dom"/>
</dbReference>
<organism evidence="16 17">
    <name type="scientific">Gemella bergeri ATCC 700627</name>
    <dbReference type="NCBI Taxonomy" id="1321820"/>
    <lineage>
        <taxon>Bacteria</taxon>
        <taxon>Bacillati</taxon>
        <taxon>Bacillota</taxon>
        <taxon>Bacilli</taxon>
        <taxon>Bacillales</taxon>
        <taxon>Gemellaceae</taxon>
        <taxon>Gemella</taxon>
    </lineage>
</organism>
<proteinExistence type="inferred from homology"/>
<sequence>MAVMKKERNIIKFLMSYNVLRFVVGILIFITAELFINNNYNLLLLLLSYFILGYDVLYKSIKNIIKGNFFDENFLMAIATISGIYIGVYSEAVAVMLFYQLGEIFADYASEQSRNSIKSLLKLRPDITNLKTENGVVSVKPEDIKIGDVIVIKAGEKIALDGIVVSGSSNVDTSFLTGESMPCNVKENDKVLAGYVNYHGVIEVKVINTFQNSSIMKILKLVEEAANKKAPAEKFITKFSKIYTPLVVIGALLLIVIPLLILEDFNIDTWLYRACMFLVISCPCALVVSIPTTYFSGLGLSSKEGILVKGSNYLDLLTKIETVVMDKTGTITEGVFNVVAITVKNTTKEELLKLAVAGEYYSNHPIAVSIKNYAALKINEDLIKDYTELSGYGVSLSYNSDNILVGNDKLMIKNKIVFEKNNSLGTIVYIAKNNEFIGSIVIADKIKADTKKFIDSLKAKKIKTIMLTGDNKILAENVSEKLNIDEVYAELLPQDKLEIFEKIKINNGKKVMFIGDGINDTPTLARADIGVSMGSLGSDAAVETSDIVLMEDKPSKIITAINIAKKTRHIAYQNIIAIILVKVIFLTLGAFGIATMWEAIISDIGMTVIALLNSFRLLIRK</sequence>
<dbReference type="PANTHER" id="PTHR48085:SF5">
    <property type="entry name" value="CADMIUM_ZINC-TRANSPORTING ATPASE HMA4-RELATED"/>
    <property type="match status" value="1"/>
</dbReference>
<dbReference type="Gene3D" id="3.40.50.1000">
    <property type="entry name" value="HAD superfamily/HAD-like"/>
    <property type="match status" value="1"/>
</dbReference>
<dbReference type="Proteomes" id="UP000016637">
    <property type="component" value="Unassembled WGS sequence"/>
</dbReference>
<name>U2QVE8_9BACL</name>
<comment type="caution">
    <text evidence="16">The sequence shown here is derived from an EMBL/GenBank/DDBJ whole genome shotgun (WGS) entry which is preliminary data.</text>
</comment>
<evidence type="ECO:0000259" key="15">
    <source>
        <dbReference type="Pfam" id="PF00122"/>
    </source>
</evidence>
<dbReference type="GO" id="GO:0008551">
    <property type="term" value="F:P-type cadmium transporter activity"/>
    <property type="evidence" value="ECO:0007669"/>
    <property type="project" value="UniProtKB-EC"/>
</dbReference>
<accession>U2QVE8</accession>
<evidence type="ECO:0000313" key="16">
    <source>
        <dbReference type="EMBL" id="ERK60194.1"/>
    </source>
</evidence>
<keyword evidence="6 14" id="KW-0812">Transmembrane</keyword>
<feature type="transmembrane region" description="Helical" evidence="14">
    <location>
        <begin position="274"/>
        <end position="295"/>
    </location>
</feature>
<feature type="domain" description="P-type ATPase A" evidence="15">
    <location>
        <begin position="123"/>
        <end position="223"/>
    </location>
</feature>
<dbReference type="InterPro" id="IPR001757">
    <property type="entry name" value="P_typ_ATPase"/>
</dbReference>
<evidence type="ECO:0000256" key="4">
    <source>
        <dbReference type="ARBA" id="ARBA00022539"/>
    </source>
</evidence>
<evidence type="ECO:0000256" key="6">
    <source>
        <dbReference type="ARBA" id="ARBA00022692"/>
    </source>
</evidence>
<dbReference type="Gene3D" id="2.70.150.10">
    <property type="entry name" value="Calcium-transporting ATPase, cytoplasmic transduction domain A"/>
    <property type="match status" value="1"/>
</dbReference>
<gene>
    <name evidence="16" type="ORF">HMPREF1983_00295</name>
</gene>
<dbReference type="Pfam" id="PF00122">
    <property type="entry name" value="E1-E2_ATPase"/>
    <property type="match status" value="1"/>
</dbReference>
<evidence type="ECO:0000256" key="9">
    <source>
        <dbReference type="ARBA" id="ARBA00022989"/>
    </source>
</evidence>
<comment type="similarity">
    <text evidence="2 14">Belongs to the cation transport ATPase (P-type) (TC 3.A.3) family. Type IB subfamily.</text>
</comment>
<keyword evidence="14" id="KW-1003">Cell membrane</keyword>
<dbReference type="InterPro" id="IPR023298">
    <property type="entry name" value="ATPase_P-typ_TM_dom_sf"/>
</dbReference>
<evidence type="ECO:0000256" key="11">
    <source>
        <dbReference type="ARBA" id="ARBA00023136"/>
    </source>
</evidence>
<keyword evidence="10" id="KW-0406">Ion transport</keyword>
<dbReference type="GO" id="GO:0005886">
    <property type="term" value="C:plasma membrane"/>
    <property type="evidence" value="ECO:0007669"/>
    <property type="project" value="UniProtKB-SubCell"/>
</dbReference>
<evidence type="ECO:0000256" key="3">
    <source>
        <dbReference type="ARBA" id="ARBA00022448"/>
    </source>
</evidence>
<dbReference type="GO" id="GO:0005524">
    <property type="term" value="F:ATP binding"/>
    <property type="evidence" value="ECO:0007669"/>
    <property type="project" value="UniProtKB-UniRule"/>
</dbReference>
<keyword evidence="14" id="KW-0067">ATP-binding</keyword>
<evidence type="ECO:0000256" key="2">
    <source>
        <dbReference type="ARBA" id="ARBA00006024"/>
    </source>
</evidence>
<dbReference type="PRINTS" id="PR00120">
    <property type="entry name" value="HATPASE"/>
</dbReference>
<dbReference type="SFLD" id="SFLDG00002">
    <property type="entry name" value="C1.7:_P-type_atpase_like"/>
    <property type="match status" value="1"/>
</dbReference>
<dbReference type="InterPro" id="IPR051014">
    <property type="entry name" value="Cation_Transport_ATPase_IB"/>
</dbReference>
<feature type="transmembrane region" description="Helical" evidence="14">
    <location>
        <begin position="12"/>
        <end position="32"/>
    </location>
</feature>
<evidence type="ECO:0000256" key="12">
    <source>
        <dbReference type="ARBA" id="ARBA00039103"/>
    </source>
</evidence>
<dbReference type="GO" id="GO:0016887">
    <property type="term" value="F:ATP hydrolysis activity"/>
    <property type="evidence" value="ECO:0007669"/>
    <property type="project" value="InterPro"/>
</dbReference>
<evidence type="ECO:0000256" key="13">
    <source>
        <dbReference type="ARBA" id="ARBA00049338"/>
    </source>
</evidence>
<dbReference type="PRINTS" id="PR00119">
    <property type="entry name" value="CATATPASE"/>
</dbReference>
<evidence type="ECO:0000256" key="8">
    <source>
        <dbReference type="ARBA" id="ARBA00022967"/>
    </source>
</evidence>
<dbReference type="InterPro" id="IPR036412">
    <property type="entry name" value="HAD-like_sf"/>
</dbReference>
<feature type="transmembrane region" description="Helical" evidence="14">
    <location>
        <begin position="242"/>
        <end position="262"/>
    </location>
</feature>
<dbReference type="Pfam" id="PF00702">
    <property type="entry name" value="Hydrolase"/>
    <property type="match status" value="1"/>
</dbReference>
<dbReference type="SUPFAM" id="SSF56784">
    <property type="entry name" value="HAD-like"/>
    <property type="match status" value="1"/>
</dbReference>
<dbReference type="InterPro" id="IPR023214">
    <property type="entry name" value="HAD_sf"/>
</dbReference>
<feature type="transmembrane region" description="Helical" evidence="14">
    <location>
        <begin position="575"/>
        <end position="594"/>
    </location>
</feature>
<dbReference type="EMBL" id="AWVP01000016">
    <property type="protein sequence ID" value="ERK60194.1"/>
    <property type="molecule type" value="Genomic_DNA"/>
</dbReference>
<dbReference type="SUPFAM" id="SSF81653">
    <property type="entry name" value="Calcium ATPase, transduction domain A"/>
    <property type="match status" value="1"/>
</dbReference>
<keyword evidence="7 14" id="KW-0479">Metal-binding</keyword>
<evidence type="ECO:0000313" key="17">
    <source>
        <dbReference type="Proteomes" id="UP000016637"/>
    </source>
</evidence>
<dbReference type="GO" id="GO:0046872">
    <property type="term" value="F:metal ion binding"/>
    <property type="evidence" value="ECO:0007669"/>
    <property type="project" value="UniProtKB-KW"/>
</dbReference>
<keyword evidence="17" id="KW-1185">Reference proteome</keyword>
<keyword evidence="5" id="KW-0597">Phosphoprotein</keyword>
<dbReference type="NCBIfam" id="TIGR01512">
    <property type="entry name" value="ATPase-IB2_Cd"/>
    <property type="match status" value="1"/>
</dbReference>
<dbReference type="AlphaFoldDB" id="U2QVE8"/>
<protein>
    <recommendedName>
        <fullName evidence="12">Cd(2+)-exporting ATPase</fullName>
        <ecNumber evidence="12">7.2.2.21</ecNumber>
    </recommendedName>
</protein>
<reference evidence="16 17" key="1">
    <citation type="submission" date="2013-08" db="EMBL/GenBank/DDBJ databases">
        <authorList>
            <person name="Weinstock G."/>
            <person name="Sodergren E."/>
            <person name="Wylie T."/>
            <person name="Fulton L."/>
            <person name="Fulton R."/>
            <person name="Fronick C."/>
            <person name="O'Laughlin M."/>
            <person name="Godfrey J."/>
            <person name="Miner T."/>
            <person name="Herter B."/>
            <person name="Appelbaum E."/>
            <person name="Cordes M."/>
            <person name="Lek S."/>
            <person name="Wollam A."/>
            <person name="Pepin K.H."/>
            <person name="Palsikar V.B."/>
            <person name="Mitreva M."/>
            <person name="Wilson R.K."/>
        </authorList>
    </citation>
    <scope>NUCLEOTIDE SEQUENCE [LARGE SCALE GENOMIC DNA]</scope>
    <source>
        <strain evidence="16 17">ATCC 700627</strain>
    </source>
</reference>
<dbReference type="SFLD" id="SFLDS00003">
    <property type="entry name" value="Haloacid_Dehalogenase"/>
    <property type="match status" value="1"/>
</dbReference>
<keyword evidence="9 14" id="KW-1133">Transmembrane helix</keyword>
<dbReference type="InterPro" id="IPR027256">
    <property type="entry name" value="P-typ_ATPase_IB"/>
</dbReference>
<comment type="subcellular location">
    <subcellularLocation>
        <location evidence="1">Cell membrane</location>
        <topology evidence="1">Multi-pass membrane protein</topology>
    </subcellularLocation>
</comment>
<dbReference type="PROSITE" id="PS00154">
    <property type="entry name" value="ATPASE_E1_E2"/>
    <property type="match status" value="1"/>
</dbReference>
<dbReference type="SUPFAM" id="SSF81665">
    <property type="entry name" value="Calcium ATPase, transmembrane domain M"/>
    <property type="match status" value="1"/>
</dbReference>
<dbReference type="NCBIfam" id="TIGR01525">
    <property type="entry name" value="ATPase-IB_hvy"/>
    <property type="match status" value="1"/>
</dbReference>
<evidence type="ECO:0000256" key="1">
    <source>
        <dbReference type="ARBA" id="ARBA00004651"/>
    </source>
</evidence>
<dbReference type="InterPro" id="IPR008250">
    <property type="entry name" value="ATPase_P-typ_transduc_dom_A_sf"/>
</dbReference>
<dbReference type="InterPro" id="IPR018303">
    <property type="entry name" value="ATPase_P-typ_P_site"/>
</dbReference>
<dbReference type="PATRIC" id="fig|1321820.3.peg.289"/>
<feature type="transmembrane region" description="Helical" evidence="14">
    <location>
        <begin position="600"/>
        <end position="619"/>
    </location>
</feature>